<organism evidence="1 2">
    <name type="scientific">Anoxybacterium hadale</name>
    <dbReference type="NCBI Taxonomy" id="3408580"/>
    <lineage>
        <taxon>Bacteria</taxon>
        <taxon>Bacillati</taxon>
        <taxon>Bacillota</taxon>
        <taxon>Clostridia</taxon>
        <taxon>Peptostreptococcales</taxon>
        <taxon>Anaerovoracaceae</taxon>
        <taxon>Anoxybacterium</taxon>
    </lineage>
</organism>
<name>A0ACD1AAG0_9FIRM</name>
<protein>
    <submittedName>
        <fullName evidence="1">Gfo/Idh/MocA family oxidoreductase</fullName>
    </submittedName>
</protein>
<evidence type="ECO:0000313" key="2">
    <source>
        <dbReference type="Proteomes" id="UP000594014"/>
    </source>
</evidence>
<accession>A0ACD1AAG0</accession>
<gene>
    <name evidence="1" type="ORF">FRZ06_08555</name>
</gene>
<dbReference type="Proteomes" id="UP000594014">
    <property type="component" value="Chromosome"/>
</dbReference>
<keyword evidence="2" id="KW-1185">Reference proteome</keyword>
<sequence length="360" mass="41054">MDVLRWGFLPGSFDETKKYAKAEEKSFSMNRGDYVMKVCFCGLGSIGRKHLANLLRLCEERKLSVEIHALRNEISGQSKYESISAQQLDRLLAKQVNDPALLDQDYDITFITNPSSLHYSTIAAMAGRTKHMFIEKPVFTDVNERVSDLNLGIDGIYYVAGPFRYSEVIRTLKNAAIEEQIYCARVICSSYLPDWRPETDYRGCYSAKKELGGGVALDLIHEWDYLTMIFGFPKHVFCMRGKYSHLEIDSEDAAFYIADYGALAVELHLDYFGRAPRREIELFTRGGNITGDLISHTVSFRGIQSETPKILTDISFQETMDDLYDREMKFFLDHILEKKPLNNVEASLRILGLALGKELP</sequence>
<reference evidence="1" key="1">
    <citation type="submission" date="2019-08" db="EMBL/GenBank/DDBJ databases">
        <title>Genome sequence of Clostridiales bacterium MT110.</title>
        <authorList>
            <person name="Cao J."/>
        </authorList>
    </citation>
    <scope>NUCLEOTIDE SEQUENCE</scope>
    <source>
        <strain evidence="1">MT110</strain>
    </source>
</reference>
<dbReference type="EMBL" id="CP042469">
    <property type="protein sequence ID" value="QOX63400.1"/>
    <property type="molecule type" value="Genomic_DNA"/>
</dbReference>
<evidence type="ECO:0000313" key="1">
    <source>
        <dbReference type="EMBL" id="QOX63400.1"/>
    </source>
</evidence>
<proteinExistence type="predicted"/>